<dbReference type="SUPFAM" id="SSF48576">
    <property type="entry name" value="Terpenoid synthases"/>
    <property type="match status" value="1"/>
</dbReference>
<evidence type="ECO:0000256" key="7">
    <source>
        <dbReference type="RuleBase" id="RU004466"/>
    </source>
</evidence>
<evidence type="ECO:0000256" key="3">
    <source>
        <dbReference type="ARBA" id="ARBA00022679"/>
    </source>
</evidence>
<evidence type="ECO:0000256" key="2">
    <source>
        <dbReference type="ARBA" id="ARBA00006706"/>
    </source>
</evidence>
<evidence type="ECO:0000256" key="5">
    <source>
        <dbReference type="ARBA" id="ARBA00022842"/>
    </source>
</evidence>
<evidence type="ECO:0000256" key="1">
    <source>
        <dbReference type="ARBA" id="ARBA00001946"/>
    </source>
</evidence>
<dbReference type="PANTHER" id="PTHR12001:SF69">
    <property type="entry name" value="ALL TRANS-POLYPRENYL-DIPHOSPHATE SYNTHASE PDSS1"/>
    <property type="match status" value="1"/>
</dbReference>
<comment type="cofactor">
    <cofactor evidence="1">
        <name>Mg(2+)</name>
        <dbReference type="ChEBI" id="CHEBI:18420"/>
    </cofactor>
</comment>
<reference evidence="8" key="1">
    <citation type="submission" date="2020-04" db="EMBL/GenBank/DDBJ databases">
        <authorList>
            <person name="Neveu A P."/>
        </authorList>
    </citation>
    <scope>NUCLEOTIDE SEQUENCE</scope>
    <source>
        <tissue evidence="8">Whole embryo</tissue>
    </source>
</reference>
<keyword evidence="4" id="KW-0479">Metal-binding</keyword>
<organism evidence="8">
    <name type="scientific">Phallusia mammillata</name>
    <dbReference type="NCBI Taxonomy" id="59560"/>
    <lineage>
        <taxon>Eukaryota</taxon>
        <taxon>Metazoa</taxon>
        <taxon>Chordata</taxon>
        <taxon>Tunicata</taxon>
        <taxon>Ascidiacea</taxon>
        <taxon>Phlebobranchia</taxon>
        <taxon>Ascidiidae</taxon>
        <taxon>Phallusia</taxon>
    </lineage>
</organism>
<dbReference type="GO" id="GO:0046872">
    <property type="term" value="F:metal ion binding"/>
    <property type="evidence" value="ECO:0007669"/>
    <property type="project" value="UniProtKB-KW"/>
</dbReference>
<dbReference type="AlphaFoldDB" id="A0A6F9DP52"/>
<dbReference type="PROSITE" id="PS00444">
    <property type="entry name" value="POLYPRENYL_SYNTHASE_2"/>
    <property type="match status" value="1"/>
</dbReference>
<evidence type="ECO:0000313" key="8">
    <source>
        <dbReference type="EMBL" id="CAB3264763.1"/>
    </source>
</evidence>
<proteinExistence type="evidence at transcript level"/>
<keyword evidence="5" id="KW-0460">Magnesium</keyword>
<dbReference type="GO" id="GO:0004659">
    <property type="term" value="F:prenyltransferase activity"/>
    <property type="evidence" value="ECO:0007669"/>
    <property type="project" value="InterPro"/>
</dbReference>
<keyword evidence="6" id="KW-0414">Isoprene biosynthesis</keyword>
<dbReference type="GO" id="GO:0008299">
    <property type="term" value="P:isoprenoid biosynthetic process"/>
    <property type="evidence" value="ECO:0007669"/>
    <property type="project" value="UniProtKB-KW"/>
</dbReference>
<name>A0A6F9DP52_9ASCI</name>
<dbReference type="EMBL" id="LR788901">
    <property type="protein sequence ID" value="CAB3264763.1"/>
    <property type="molecule type" value="mRNA"/>
</dbReference>
<gene>
    <name evidence="8" type="primary">Pdss1</name>
</gene>
<dbReference type="InterPro" id="IPR000092">
    <property type="entry name" value="Polyprenyl_synt"/>
</dbReference>
<comment type="similarity">
    <text evidence="2 7">Belongs to the FPP/GGPP synthase family.</text>
</comment>
<protein>
    <submittedName>
        <fullName evidence="8">Decaprenyl-diphosphate synthase subunit 1-like</fullName>
    </submittedName>
</protein>
<dbReference type="GO" id="GO:1990234">
    <property type="term" value="C:transferase complex"/>
    <property type="evidence" value="ECO:0007669"/>
    <property type="project" value="TreeGrafter"/>
</dbReference>
<dbReference type="InterPro" id="IPR008949">
    <property type="entry name" value="Isoprenoid_synthase_dom_sf"/>
</dbReference>
<sequence length="371" mass="41481">MLAGLSPRVVFRPIFRLHKCHIKRSSEWRRIYCFHSRTLSQRAGQQNATNTDNVNLINDVNGDLQGIHQDINHILDSKPGMLQNMCCYYFDGKGKSIRPRIVFLVSRAFNYHNFSKSFVSEDQRKVALISEMIHVGSLIHDDVVDFSDVRRGKMSVNSICGDRKALMAGNFVVSNASRLLSSIGNANVTVTISQVIEDIVRGEFMQQDNQGSFNQYLKKTYKKTASLVANCCKAAVQLSSSEAQAETAFEFGRNLGIAFQLVDDLLDFVSTSESLGKPTAADLKLGLATAPVLFASEKHPLLHDMILRRFQHKHDVEEALKLVANSGAIEDTRLLATQYCHDAVRCLEHLKPSPEKDALIQVTDLVVNRSK</sequence>
<dbReference type="GO" id="GO:0006744">
    <property type="term" value="P:ubiquinone biosynthetic process"/>
    <property type="evidence" value="ECO:0007669"/>
    <property type="project" value="TreeGrafter"/>
</dbReference>
<dbReference type="Gene3D" id="1.10.600.10">
    <property type="entry name" value="Farnesyl Diphosphate Synthase"/>
    <property type="match status" value="1"/>
</dbReference>
<dbReference type="Pfam" id="PF00348">
    <property type="entry name" value="polyprenyl_synt"/>
    <property type="match status" value="1"/>
</dbReference>
<evidence type="ECO:0000256" key="4">
    <source>
        <dbReference type="ARBA" id="ARBA00022723"/>
    </source>
</evidence>
<keyword evidence="3 7" id="KW-0808">Transferase</keyword>
<dbReference type="SFLD" id="SFLDS00005">
    <property type="entry name" value="Isoprenoid_Synthase_Type_I"/>
    <property type="match status" value="1"/>
</dbReference>
<evidence type="ECO:0000256" key="6">
    <source>
        <dbReference type="ARBA" id="ARBA00023229"/>
    </source>
</evidence>
<dbReference type="GO" id="GO:0005739">
    <property type="term" value="C:mitochondrion"/>
    <property type="evidence" value="ECO:0007669"/>
    <property type="project" value="TreeGrafter"/>
</dbReference>
<dbReference type="CDD" id="cd00685">
    <property type="entry name" value="Trans_IPPS_HT"/>
    <property type="match status" value="1"/>
</dbReference>
<dbReference type="PANTHER" id="PTHR12001">
    <property type="entry name" value="GERANYLGERANYL PYROPHOSPHATE SYNTHASE"/>
    <property type="match status" value="1"/>
</dbReference>
<accession>A0A6F9DP52</accession>
<dbReference type="InterPro" id="IPR033749">
    <property type="entry name" value="Polyprenyl_synt_CS"/>
</dbReference>
<dbReference type="PROSITE" id="PS00723">
    <property type="entry name" value="POLYPRENYL_SYNTHASE_1"/>
    <property type="match status" value="1"/>
</dbReference>